<dbReference type="EMBL" id="JACJQY010000006">
    <property type="protein sequence ID" value="MBD2316399.1"/>
    <property type="molecule type" value="Genomic_DNA"/>
</dbReference>
<keyword evidence="2" id="KW-0489">Methyltransferase</keyword>
<dbReference type="CDD" id="cd02440">
    <property type="entry name" value="AdoMet_MTases"/>
    <property type="match status" value="1"/>
</dbReference>
<evidence type="ECO:0000259" key="1">
    <source>
        <dbReference type="Pfam" id="PF08241"/>
    </source>
</evidence>
<proteinExistence type="predicted"/>
<protein>
    <submittedName>
        <fullName evidence="2">Methyltransferase domain-containing protein</fullName>
    </submittedName>
</protein>
<dbReference type="InterPro" id="IPR013216">
    <property type="entry name" value="Methyltransf_11"/>
</dbReference>
<evidence type="ECO:0000313" key="2">
    <source>
        <dbReference type="EMBL" id="MBD2316399.1"/>
    </source>
</evidence>
<keyword evidence="2" id="KW-0808">Transferase</keyword>
<dbReference type="Gene3D" id="3.40.50.150">
    <property type="entry name" value="Vaccinia Virus protein VP39"/>
    <property type="match status" value="1"/>
</dbReference>
<dbReference type="SUPFAM" id="SSF53335">
    <property type="entry name" value="S-adenosyl-L-methionine-dependent methyltransferases"/>
    <property type="match status" value="1"/>
</dbReference>
<dbReference type="InterPro" id="IPR029063">
    <property type="entry name" value="SAM-dependent_MTases_sf"/>
</dbReference>
<organism evidence="2 3">
    <name type="scientific">Phormidium tenue FACHB-1050</name>
    <dbReference type="NCBI Taxonomy" id="2692857"/>
    <lineage>
        <taxon>Bacteria</taxon>
        <taxon>Bacillati</taxon>
        <taxon>Cyanobacteriota</taxon>
        <taxon>Cyanophyceae</taxon>
        <taxon>Oscillatoriophycideae</taxon>
        <taxon>Oscillatoriales</taxon>
        <taxon>Oscillatoriaceae</taxon>
        <taxon>Phormidium</taxon>
    </lineage>
</organism>
<evidence type="ECO:0000313" key="3">
    <source>
        <dbReference type="Proteomes" id="UP000618445"/>
    </source>
</evidence>
<sequence>MSIESTVKNQYDQFAEIYDRRWRRYVSDTLNFLIDYLQGSRQISGNEHVLDLACGTGELERMLLNVHPDLKIVGVDISEKMLDVARLKLPNLEFVKASAIALPFPDHKFDMVVTVSAFHYFDHPLDTLEEIRRILKPQGKLIIMDWCRDYWICQALDLFLKIFDPSHKDCYSQKELRDLMTKAGFDVIQEKKQKLGAFWGIMVAIGFRS</sequence>
<accession>A0ABR8C6I6</accession>
<keyword evidence="3" id="KW-1185">Reference proteome</keyword>
<feature type="domain" description="Methyltransferase type 11" evidence="1">
    <location>
        <begin position="50"/>
        <end position="143"/>
    </location>
</feature>
<dbReference type="PANTHER" id="PTHR43591">
    <property type="entry name" value="METHYLTRANSFERASE"/>
    <property type="match status" value="1"/>
</dbReference>
<dbReference type="RefSeq" id="WP_190577185.1">
    <property type="nucleotide sequence ID" value="NZ_CAWPQU010000056.1"/>
</dbReference>
<gene>
    <name evidence="2" type="ORF">H6G05_06005</name>
</gene>
<dbReference type="Proteomes" id="UP000618445">
    <property type="component" value="Unassembled WGS sequence"/>
</dbReference>
<dbReference type="GO" id="GO:0032259">
    <property type="term" value="P:methylation"/>
    <property type="evidence" value="ECO:0007669"/>
    <property type="project" value="UniProtKB-KW"/>
</dbReference>
<dbReference type="Pfam" id="PF08241">
    <property type="entry name" value="Methyltransf_11"/>
    <property type="match status" value="1"/>
</dbReference>
<dbReference type="GO" id="GO:0008168">
    <property type="term" value="F:methyltransferase activity"/>
    <property type="evidence" value="ECO:0007669"/>
    <property type="project" value="UniProtKB-KW"/>
</dbReference>
<comment type="caution">
    <text evidence="2">The sequence shown here is derived from an EMBL/GenBank/DDBJ whole genome shotgun (WGS) entry which is preliminary data.</text>
</comment>
<name>A0ABR8C6I6_9CYAN</name>
<reference evidence="2 3" key="1">
    <citation type="journal article" date="2020" name="ISME J.">
        <title>Comparative genomics reveals insights into cyanobacterial evolution and habitat adaptation.</title>
        <authorList>
            <person name="Chen M.Y."/>
            <person name="Teng W.K."/>
            <person name="Zhao L."/>
            <person name="Hu C.X."/>
            <person name="Zhou Y.K."/>
            <person name="Han B.P."/>
            <person name="Song L.R."/>
            <person name="Shu W.S."/>
        </authorList>
    </citation>
    <scope>NUCLEOTIDE SEQUENCE [LARGE SCALE GENOMIC DNA]</scope>
    <source>
        <strain evidence="2 3">FACHB-1050</strain>
    </source>
</reference>